<sequence>MAERTSLILLPLLFALGMVILVKSRSVPPDPVPHQSHIHSFNLGRPLVNAHTIETPFGVPGNRFNYMDKRHEPRYGFHKNKSYSE</sequence>
<reference evidence="1" key="1">
    <citation type="submission" date="2020-11" db="EMBL/GenBank/DDBJ databases">
        <authorList>
            <person name="Tran Van P."/>
        </authorList>
    </citation>
    <scope>NUCLEOTIDE SEQUENCE</scope>
</reference>
<dbReference type="AlphaFoldDB" id="A0A7R8WPK8"/>
<protein>
    <submittedName>
        <fullName evidence="1">Uncharacterized protein</fullName>
    </submittedName>
</protein>
<evidence type="ECO:0000313" key="1">
    <source>
        <dbReference type="EMBL" id="CAD7232404.1"/>
    </source>
</evidence>
<name>A0A7R8WPK8_9CRUS</name>
<proteinExistence type="predicted"/>
<gene>
    <name evidence="1" type="ORF">CTOB1V02_LOCUS10240</name>
</gene>
<organism evidence="1">
    <name type="scientific">Cyprideis torosa</name>
    <dbReference type="NCBI Taxonomy" id="163714"/>
    <lineage>
        <taxon>Eukaryota</taxon>
        <taxon>Metazoa</taxon>
        <taxon>Ecdysozoa</taxon>
        <taxon>Arthropoda</taxon>
        <taxon>Crustacea</taxon>
        <taxon>Oligostraca</taxon>
        <taxon>Ostracoda</taxon>
        <taxon>Podocopa</taxon>
        <taxon>Podocopida</taxon>
        <taxon>Cytherocopina</taxon>
        <taxon>Cytheroidea</taxon>
        <taxon>Cytherideidae</taxon>
        <taxon>Cyprideis</taxon>
    </lineage>
</organism>
<dbReference type="EMBL" id="OB664628">
    <property type="protein sequence ID" value="CAD7232404.1"/>
    <property type="molecule type" value="Genomic_DNA"/>
</dbReference>
<accession>A0A7R8WPK8</accession>